<accession>A0A642VBR6</accession>
<gene>
    <name evidence="5" type="ORF">TRICI_001005</name>
</gene>
<dbReference type="GO" id="GO:0030674">
    <property type="term" value="F:protein-macromolecule adaptor activity"/>
    <property type="evidence" value="ECO:0007669"/>
    <property type="project" value="TreeGrafter"/>
</dbReference>
<reference evidence="5" key="1">
    <citation type="journal article" date="2019" name="G3 (Bethesda)">
        <title>Genome Assemblies of Two Rare Opportunistic Yeast Pathogens: Diutina rugosa (syn. Candida rugosa) and Trichomonascus ciferrii (syn. Candida ciferrii).</title>
        <authorList>
            <person name="Mixao V."/>
            <person name="Saus E."/>
            <person name="Hansen A.P."/>
            <person name="Lass-Florl C."/>
            <person name="Gabaldon T."/>
        </authorList>
    </citation>
    <scope>NUCLEOTIDE SEQUENCE</scope>
    <source>
        <strain evidence="5">CBS 4856</strain>
    </source>
</reference>
<dbReference type="GO" id="GO:0016192">
    <property type="term" value="P:vesicle-mediated transport"/>
    <property type="evidence" value="ECO:0007669"/>
    <property type="project" value="InterPro"/>
</dbReference>
<comment type="similarity">
    <text evidence="2">Belongs to the IRC6 family.</text>
</comment>
<dbReference type="PANTHER" id="PTHR28043">
    <property type="entry name" value="INCREASED RECOMBINATION CENTERS PROTEIN 6"/>
    <property type="match status" value="1"/>
</dbReference>
<keyword evidence="4" id="KW-0160">Chromosomal rearrangement</keyword>
<protein>
    <recommendedName>
        <fullName evidence="3">Increased recombination centers protein 6</fullName>
    </recommendedName>
</protein>
<dbReference type="Pfam" id="PF10199">
    <property type="entry name" value="Adaptin_binding"/>
    <property type="match status" value="1"/>
</dbReference>
<dbReference type="Gene3D" id="3.40.50.11960">
    <property type="match status" value="1"/>
</dbReference>
<dbReference type="OrthoDB" id="4077426at2759"/>
<dbReference type="VEuPathDB" id="FungiDB:TRICI_001005"/>
<dbReference type="AlphaFoldDB" id="A0A642VBR6"/>
<dbReference type="InterPro" id="IPR034627">
    <property type="entry name" value="Irc6"/>
</dbReference>
<dbReference type="PANTHER" id="PTHR28043:SF1">
    <property type="entry name" value="INCREASED RECOMBINATION CENTERS PROTEIN 6"/>
    <property type="match status" value="1"/>
</dbReference>
<evidence type="ECO:0000256" key="2">
    <source>
        <dbReference type="ARBA" id="ARBA00007973"/>
    </source>
</evidence>
<proteinExistence type="inferred from homology"/>
<dbReference type="EMBL" id="SWFS01000078">
    <property type="protein sequence ID" value="KAA8916886.1"/>
    <property type="molecule type" value="Genomic_DNA"/>
</dbReference>
<evidence type="ECO:0000256" key="1">
    <source>
        <dbReference type="ARBA" id="ARBA00002976"/>
    </source>
</evidence>
<organism evidence="5 6">
    <name type="scientific">Trichomonascus ciferrii</name>
    <dbReference type="NCBI Taxonomy" id="44093"/>
    <lineage>
        <taxon>Eukaryota</taxon>
        <taxon>Fungi</taxon>
        <taxon>Dikarya</taxon>
        <taxon>Ascomycota</taxon>
        <taxon>Saccharomycotina</taxon>
        <taxon>Dipodascomycetes</taxon>
        <taxon>Dipodascales</taxon>
        <taxon>Trichomonascaceae</taxon>
        <taxon>Trichomonascus</taxon>
        <taxon>Trichomonascus ciferrii complex</taxon>
    </lineage>
</organism>
<evidence type="ECO:0000313" key="6">
    <source>
        <dbReference type="Proteomes" id="UP000761534"/>
    </source>
</evidence>
<sequence length="273" mass="31081">MGRNRILIVGEGKTGKLVESHSGLTQPYRIENKYYTADLDIWVDEFEGKDGLDEWVETFCSEEAKEVRDAIGGLIYTFDPRHPEWYEHTEKFSQFVELLETELWEGVCLAVSRGHCRKGDELMELGFEHVNQLADATNQFGERDGIERIKEALEGYEWTSIPEDEPAVDEGEGHLEEGNIIDDIKNLKYNEPMLKDDERDQEQDVENLEQFMEKLRLARGKYISPSSSSISPYKTVACLLWGHAPRPPGLASLEVMSTGLLSKPHRATGDLQS</sequence>
<comment type="caution">
    <text evidence="5">The sequence shown here is derived from an EMBL/GenBank/DDBJ whole genome shotgun (WGS) entry which is preliminary data.</text>
</comment>
<name>A0A642VBR6_9ASCO</name>
<keyword evidence="6" id="KW-1185">Reference proteome</keyword>
<comment type="function">
    <text evidence="1">Involved in gross chromosomal rearrangements (GCRs) and telomere healing.</text>
</comment>
<evidence type="ECO:0000256" key="4">
    <source>
        <dbReference type="ARBA" id="ARBA00022447"/>
    </source>
</evidence>
<evidence type="ECO:0000313" key="5">
    <source>
        <dbReference type="EMBL" id="KAA8916886.1"/>
    </source>
</evidence>
<evidence type="ECO:0000256" key="3">
    <source>
        <dbReference type="ARBA" id="ARBA00015902"/>
    </source>
</evidence>
<dbReference type="Proteomes" id="UP000761534">
    <property type="component" value="Unassembled WGS sequence"/>
</dbReference>